<dbReference type="RefSeq" id="WP_184201258.1">
    <property type="nucleotide sequence ID" value="NZ_BMOX01000004.1"/>
</dbReference>
<comment type="caution">
    <text evidence="2">The sequence shown here is derived from an EMBL/GenBank/DDBJ whole genome shotgun (WGS) entry which is preliminary data.</text>
</comment>
<dbReference type="Proteomes" id="UP000538147">
    <property type="component" value="Unassembled WGS sequence"/>
</dbReference>
<gene>
    <name evidence="2" type="ORF">FHS79_002798</name>
</gene>
<evidence type="ECO:0000256" key="1">
    <source>
        <dbReference type="ARBA" id="ARBA00007031"/>
    </source>
</evidence>
<accession>A0A841LI12</accession>
<comment type="similarity">
    <text evidence="1">Belongs to the ros/MucR family.</text>
</comment>
<dbReference type="EMBL" id="JACIIV010000021">
    <property type="protein sequence ID" value="MBB6228608.1"/>
    <property type="molecule type" value="Genomic_DNA"/>
</dbReference>
<organism evidence="2 3">
    <name type="scientific">Polymorphobacter multimanifer</name>
    <dbReference type="NCBI Taxonomy" id="1070431"/>
    <lineage>
        <taxon>Bacteria</taxon>
        <taxon>Pseudomonadati</taxon>
        <taxon>Pseudomonadota</taxon>
        <taxon>Alphaproteobacteria</taxon>
        <taxon>Sphingomonadales</taxon>
        <taxon>Sphingosinicellaceae</taxon>
        <taxon>Polymorphobacter</taxon>
    </lineage>
</organism>
<evidence type="ECO:0000313" key="2">
    <source>
        <dbReference type="EMBL" id="MBB6228608.1"/>
    </source>
</evidence>
<keyword evidence="3" id="KW-1185">Reference proteome</keyword>
<dbReference type="Pfam" id="PF05443">
    <property type="entry name" value="ROS_MUCR"/>
    <property type="match status" value="1"/>
</dbReference>
<dbReference type="GO" id="GO:0008270">
    <property type="term" value="F:zinc ion binding"/>
    <property type="evidence" value="ECO:0007669"/>
    <property type="project" value="InterPro"/>
</dbReference>
<evidence type="ECO:0000313" key="3">
    <source>
        <dbReference type="Proteomes" id="UP000538147"/>
    </source>
</evidence>
<dbReference type="InterPro" id="IPR041920">
    <property type="entry name" value="ROS/MUCR_sf"/>
</dbReference>
<reference evidence="2 3" key="1">
    <citation type="submission" date="2020-08" db="EMBL/GenBank/DDBJ databases">
        <title>Genomic Encyclopedia of Type Strains, Phase IV (KMG-IV): sequencing the most valuable type-strain genomes for metagenomic binning, comparative biology and taxonomic classification.</title>
        <authorList>
            <person name="Goeker M."/>
        </authorList>
    </citation>
    <scope>NUCLEOTIDE SEQUENCE [LARGE SCALE GENOMIC DNA]</scope>
    <source>
        <strain evidence="2 3">DSM 102189</strain>
    </source>
</reference>
<dbReference type="GO" id="GO:0006355">
    <property type="term" value="P:regulation of DNA-templated transcription"/>
    <property type="evidence" value="ECO:0007669"/>
    <property type="project" value="InterPro"/>
</dbReference>
<dbReference type="GO" id="GO:0003677">
    <property type="term" value="F:DNA binding"/>
    <property type="evidence" value="ECO:0007669"/>
    <property type="project" value="InterPro"/>
</dbReference>
<name>A0A841LI12_9SPHN</name>
<dbReference type="AlphaFoldDB" id="A0A841LI12"/>
<protein>
    <submittedName>
        <fullName evidence="2">Putative transcriptional regulator</fullName>
    </submittedName>
</protein>
<proteinExistence type="inferred from homology"/>
<dbReference type="Gene3D" id="1.10.10.1550">
    <property type="entry name" value="ROS/MUCR transcriptional regulator protein"/>
    <property type="match status" value="1"/>
</dbReference>
<dbReference type="InterPro" id="IPR008807">
    <property type="entry name" value="ROS_MUCR"/>
</dbReference>
<sequence>MDEDEVMALTEVTASIVGAYLTHNKVGAAELPALISSTYAALAQTAAPLVAEAAAPEYVPAVTVRKSLASPEFIISMIDGKPYRVLRRHLTTHGLSPDEYRARYNLPADYPIVAPAYAAKRSEMAKSLGLGRKKVEEKPVNARRKLKIAIPAA</sequence>